<evidence type="ECO:0000313" key="2">
    <source>
        <dbReference type="Proteomes" id="UP000002624"/>
    </source>
</evidence>
<organism evidence="1 2">
    <name type="scientific">Ajellomyces capsulatus (strain H143)</name>
    <name type="common">Darling's disease fungus</name>
    <name type="synonym">Histoplasma capsulatum</name>
    <dbReference type="NCBI Taxonomy" id="544712"/>
    <lineage>
        <taxon>Eukaryota</taxon>
        <taxon>Fungi</taxon>
        <taxon>Dikarya</taxon>
        <taxon>Ascomycota</taxon>
        <taxon>Pezizomycotina</taxon>
        <taxon>Eurotiomycetes</taxon>
        <taxon>Eurotiomycetidae</taxon>
        <taxon>Onygenales</taxon>
        <taxon>Ajellomycetaceae</taxon>
        <taxon>Histoplasma</taxon>
    </lineage>
</organism>
<gene>
    <name evidence="1" type="ORF">HCDG_06121</name>
</gene>
<sequence>MQKIYSPNIYCNQGGEIQKCARCAVQGSKQFSPALNRTHQGRQEGAEKKIWTWCKRYARRPKMEYHPFARVYVRGSRKGGIDSGDWTKESEILHWDGKGCCHPLAVNWERYWIHPVKSLQTKTDNSSFRRLQGILMREVRVALEFEGAEIISKATLGKKYRTDVREMNRWVVTRTVK</sequence>
<name>C6HJ87_AJECH</name>
<proteinExistence type="predicted"/>
<protein>
    <submittedName>
        <fullName evidence="1">Uncharacterized protein</fullName>
    </submittedName>
</protein>
<dbReference type="AlphaFoldDB" id="C6HJ87"/>
<accession>C6HJ87</accession>
<dbReference type="HOGENOM" id="CLU_1517469_0_0_1"/>
<evidence type="ECO:0000313" key="1">
    <source>
        <dbReference type="EMBL" id="EER39899.1"/>
    </source>
</evidence>
<dbReference type="Proteomes" id="UP000002624">
    <property type="component" value="Unassembled WGS sequence"/>
</dbReference>
<dbReference type="VEuPathDB" id="FungiDB:HCDG_06121"/>
<dbReference type="EMBL" id="GG692428">
    <property type="protein sequence ID" value="EER39899.1"/>
    <property type="molecule type" value="Genomic_DNA"/>
</dbReference>
<reference evidence="2" key="1">
    <citation type="submission" date="2009-05" db="EMBL/GenBank/DDBJ databases">
        <title>The genome sequence of Ajellomyces capsulatus strain H143.</title>
        <authorList>
            <person name="Champion M."/>
            <person name="Cuomo C.A."/>
            <person name="Ma L.-J."/>
            <person name="Henn M.R."/>
            <person name="Sil A."/>
            <person name="Goldman B."/>
            <person name="Young S.K."/>
            <person name="Kodira C.D."/>
            <person name="Zeng Q."/>
            <person name="Koehrsen M."/>
            <person name="Alvarado L."/>
            <person name="Berlin A.M."/>
            <person name="Borenstein D."/>
            <person name="Chen Z."/>
            <person name="Engels R."/>
            <person name="Freedman E."/>
            <person name="Gellesch M."/>
            <person name="Goldberg J."/>
            <person name="Griggs A."/>
            <person name="Gujja S."/>
            <person name="Heiman D.I."/>
            <person name="Hepburn T.A."/>
            <person name="Howarth C."/>
            <person name="Jen D."/>
            <person name="Larson L."/>
            <person name="Lewis B."/>
            <person name="Mehta T."/>
            <person name="Park D."/>
            <person name="Pearson M."/>
            <person name="Roberts A."/>
            <person name="Saif S."/>
            <person name="Shea T.D."/>
            <person name="Shenoy N."/>
            <person name="Sisk P."/>
            <person name="Stolte C."/>
            <person name="Sykes S."/>
            <person name="Walk T."/>
            <person name="White J."/>
            <person name="Yandava C."/>
            <person name="Klein B."/>
            <person name="McEwen J.G."/>
            <person name="Puccia R."/>
            <person name="Goldman G.H."/>
            <person name="Felipe M.S."/>
            <person name="Nino-Vega G."/>
            <person name="San-Blas G."/>
            <person name="Taylor J.W."/>
            <person name="Mendoza L."/>
            <person name="Galagan J.E."/>
            <person name="Nusbaum C."/>
            <person name="Birren B.W."/>
        </authorList>
    </citation>
    <scope>NUCLEOTIDE SEQUENCE [LARGE SCALE GENOMIC DNA]</scope>
    <source>
        <strain evidence="2">H143</strain>
    </source>
</reference>